<evidence type="ECO:0000256" key="2">
    <source>
        <dbReference type="ARBA" id="ARBA00022692"/>
    </source>
</evidence>
<keyword evidence="3 5" id="KW-1133">Transmembrane helix</keyword>
<sequence>MYNRKFDLKILTQLSVTFFILTVIVLPSGDIGGINVKILSMLILLFMLLINLANRGNISRRSIFLILSSMSAMLFVFFNYVRATYLSDINNYAKAEGMLFVTYFLSTAVLAVLLVEKFVDKDKIIGAIFYSAIFYSIIKILLTLLSFLNIIPIELTATFIQDKFFVQPMLFPITDNISRLQLANDYIICFVLFFLITQSNSFNFLKSNKIKVFFFLLLFLSVILSFSRYMLLVLAVAIVIRILQIKNFSLKGIVSFFTFISIILIFYLNYFDAVNDFIALRFSSDTSGSSDSVRETQVSCLLSAFQENPILGHGGLGDFSPLCPGPLEAKFSYEVQYLGYLFRFGILQTIFIVLIYFLQFRISIEKKILAKNKVIPFIGVLMWMAIGFFNPYLISSYASIIMVLCICLSLNFENNKLNY</sequence>
<dbReference type="InterPro" id="IPR007016">
    <property type="entry name" value="O-antigen_ligase-rel_domated"/>
</dbReference>
<feature type="transmembrane region" description="Helical" evidence="5">
    <location>
        <begin position="10"/>
        <end position="28"/>
    </location>
</feature>
<evidence type="ECO:0000256" key="4">
    <source>
        <dbReference type="ARBA" id="ARBA00023136"/>
    </source>
</evidence>
<reference evidence="7" key="1">
    <citation type="submission" date="2022-09" db="EMBL/GenBank/DDBJ databases">
        <title>Intensive care unit water sources are persistently colonized with multi-drug resistant bacteria and are the site of extensive horizontal gene transfer of antibiotic resistance genes.</title>
        <authorList>
            <person name="Diorio-Toth L."/>
        </authorList>
    </citation>
    <scope>NUCLEOTIDE SEQUENCE</scope>
    <source>
        <strain evidence="7">GD03851</strain>
    </source>
</reference>
<evidence type="ECO:0000256" key="5">
    <source>
        <dbReference type="SAM" id="Phobius"/>
    </source>
</evidence>
<feature type="domain" description="O-antigen ligase-related" evidence="6">
    <location>
        <begin position="213"/>
        <end position="347"/>
    </location>
</feature>
<dbReference type="EMBL" id="JAOCDR010000010">
    <property type="protein sequence ID" value="MDH0655838.1"/>
    <property type="molecule type" value="Genomic_DNA"/>
</dbReference>
<dbReference type="GO" id="GO:0016020">
    <property type="term" value="C:membrane"/>
    <property type="evidence" value="ECO:0007669"/>
    <property type="project" value="UniProtKB-SubCell"/>
</dbReference>
<dbReference type="RefSeq" id="WP_279698164.1">
    <property type="nucleotide sequence ID" value="NZ_JAOCDR010000010.1"/>
</dbReference>
<evidence type="ECO:0000256" key="1">
    <source>
        <dbReference type="ARBA" id="ARBA00004141"/>
    </source>
</evidence>
<proteinExistence type="predicted"/>
<dbReference type="Proteomes" id="UP001161099">
    <property type="component" value="Unassembled WGS sequence"/>
</dbReference>
<evidence type="ECO:0000259" key="6">
    <source>
        <dbReference type="Pfam" id="PF04932"/>
    </source>
</evidence>
<feature type="transmembrane region" description="Helical" evidence="5">
    <location>
        <begin position="337"/>
        <end position="358"/>
    </location>
</feature>
<organism evidence="7 8">
    <name type="scientific">Acinetobacter johnsonii</name>
    <dbReference type="NCBI Taxonomy" id="40214"/>
    <lineage>
        <taxon>Bacteria</taxon>
        <taxon>Pseudomonadati</taxon>
        <taxon>Pseudomonadota</taxon>
        <taxon>Gammaproteobacteria</taxon>
        <taxon>Moraxellales</taxon>
        <taxon>Moraxellaceae</taxon>
        <taxon>Acinetobacter</taxon>
    </lineage>
</organism>
<feature type="transmembrane region" description="Helical" evidence="5">
    <location>
        <begin position="34"/>
        <end position="52"/>
    </location>
</feature>
<evidence type="ECO:0000313" key="7">
    <source>
        <dbReference type="EMBL" id="MDH0655838.1"/>
    </source>
</evidence>
<feature type="transmembrane region" description="Helical" evidence="5">
    <location>
        <begin position="394"/>
        <end position="412"/>
    </location>
</feature>
<keyword evidence="7" id="KW-0436">Ligase</keyword>
<evidence type="ECO:0000256" key="3">
    <source>
        <dbReference type="ARBA" id="ARBA00022989"/>
    </source>
</evidence>
<name>A0AA42IE75_ACIJO</name>
<comment type="caution">
    <text evidence="7">The sequence shown here is derived from an EMBL/GenBank/DDBJ whole genome shotgun (WGS) entry which is preliminary data.</text>
</comment>
<keyword evidence="4 5" id="KW-0472">Membrane</keyword>
<feature type="transmembrane region" description="Helical" evidence="5">
    <location>
        <begin position="64"/>
        <end position="85"/>
    </location>
</feature>
<feature type="transmembrane region" description="Helical" evidence="5">
    <location>
        <begin position="97"/>
        <end position="115"/>
    </location>
</feature>
<protein>
    <submittedName>
        <fullName evidence="7">O-antigen ligase family protein</fullName>
    </submittedName>
</protein>
<gene>
    <name evidence="7" type="ORF">N5D11_06875</name>
</gene>
<accession>A0AA42IE75</accession>
<evidence type="ECO:0000313" key="8">
    <source>
        <dbReference type="Proteomes" id="UP001161099"/>
    </source>
</evidence>
<keyword evidence="2 5" id="KW-0812">Transmembrane</keyword>
<feature type="transmembrane region" description="Helical" evidence="5">
    <location>
        <begin position="212"/>
        <end position="240"/>
    </location>
</feature>
<dbReference type="Pfam" id="PF04932">
    <property type="entry name" value="Wzy_C"/>
    <property type="match status" value="1"/>
</dbReference>
<dbReference type="AlphaFoldDB" id="A0AA42IE75"/>
<feature type="transmembrane region" description="Helical" evidence="5">
    <location>
        <begin position="127"/>
        <end position="151"/>
    </location>
</feature>
<dbReference type="GO" id="GO:0016874">
    <property type="term" value="F:ligase activity"/>
    <property type="evidence" value="ECO:0007669"/>
    <property type="project" value="UniProtKB-KW"/>
</dbReference>
<comment type="subcellular location">
    <subcellularLocation>
        <location evidence="1">Membrane</location>
        <topology evidence="1">Multi-pass membrane protein</topology>
    </subcellularLocation>
</comment>
<feature type="transmembrane region" description="Helical" evidence="5">
    <location>
        <begin position="252"/>
        <end position="271"/>
    </location>
</feature>